<accession>F5Y9I5</accession>
<feature type="active site" description="Proton donor" evidence="12">
    <location>
        <position position="58"/>
    </location>
</feature>
<dbReference type="PANTHER" id="PTHR11644">
    <property type="entry name" value="CYTIDINE DEAMINASE"/>
    <property type="match status" value="1"/>
</dbReference>
<dbReference type="InParanoid" id="F5Y9I5"/>
<dbReference type="PANTHER" id="PTHR11644:SF2">
    <property type="entry name" value="CYTIDINE DEAMINASE"/>
    <property type="match status" value="1"/>
</dbReference>
<evidence type="ECO:0000256" key="1">
    <source>
        <dbReference type="ARBA" id="ARBA00001947"/>
    </source>
</evidence>
<evidence type="ECO:0000256" key="7">
    <source>
        <dbReference type="ARBA" id="ARBA00022801"/>
    </source>
</evidence>
<dbReference type="Proteomes" id="UP000009222">
    <property type="component" value="Chromosome"/>
</dbReference>
<feature type="binding site" evidence="14">
    <location>
        <position position="56"/>
    </location>
    <ligand>
        <name>Zn(2+)</name>
        <dbReference type="ChEBI" id="CHEBI:29105"/>
        <note>catalytic</note>
    </ligand>
</feature>
<keyword evidence="18" id="KW-1185">Reference proteome</keyword>
<dbReference type="InterPro" id="IPR016193">
    <property type="entry name" value="Cytidine_deaminase-like"/>
</dbReference>
<evidence type="ECO:0000313" key="17">
    <source>
        <dbReference type="EMBL" id="AEF82563.1"/>
    </source>
</evidence>
<dbReference type="PROSITE" id="PS51747">
    <property type="entry name" value="CYT_DCMP_DEAMINASES_2"/>
    <property type="match status" value="1"/>
</dbReference>
<evidence type="ECO:0000256" key="14">
    <source>
        <dbReference type="PIRSR" id="PIRSR606262-3"/>
    </source>
</evidence>
<dbReference type="SUPFAM" id="SSF53927">
    <property type="entry name" value="Cytidine deaminase-like"/>
    <property type="match status" value="1"/>
</dbReference>
<dbReference type="EC" id="3.5.4.5" evidence="4 15"/>
<dbReference type="PROSITE" id="PS00903">
    <property type="entry name" value="CYT_DCMP_DEAMINASES_1"/>
    <property type="match status" value="1"/>
</dbReference>
<name>F5Y9I5_LEAAZ</name>
<evidence type="ECO:0000256" key="9">
    <source>
        <dbReference type="ARBA" id="ARBA00032005"/>
    </source>
</evidence>
<dbReference type="InterPro" id="IPR016192">
    <property type="entry name" value="APOBEC/CMP_deaminase_Zn-bd"/>
</dbReference>
<feature type="binding site" evidence="14">
    <location>
        <position position="90"/>
    </location>
    <ligand>
        <name>Zn(2+)</name>
        <dbReference type="ChEBI" id="CHEBI:29105"/>
        <note>catalytic</note>
    </ligand>
</feature>
<evidence type="ECO:0000256" key="6">
    <source>
        <dbReference type="ARBA" id="ARBA00022723"/>
    </source>
</evidence>
<reference evidence="18" key="1">
    <citation type="submission" date="2009-12" db="EMBL/GenBank/DDBJ databases">
        <title>Complete sequence of Treponema azotonutricium strain ZAS-9.</title>
        <authorList>
            <person name="Tetu S.G."/>
            <person name="Matson E."/>
            <person name="Ren Q."/>
            <person name="Seshadri R."/>
            <person name="Elbourne L."/>
            <person name="Hassan K.A."/>
            <person name="Durkin A."/>
            <person name="Radune D."/>
            <person name="Mohamoud Y."/>
            <person name="Shay R."/>
            <person name="Jin S."/>
            <person name="Zhang X."/>
            <person name="Lucey K."/>
            <person name="Ballor N.R."/>
            <person name="Ottesen E."/>
            <person name="Rosenthal R."/>
            <person name="Allen A."/>
            <person name="Leadbetter J.R."/>
            <person name="Paulsen I.T."/>
        </authorList>
    </citation>
    <scope>NUCLEOTIDE SEQUENCE [LARGE SCALE GENOMIC DNA]</scope>
    <source>
        <strain evidence="18">ATCC BAA-888 / DSM 13862 / ZAS-9</strain>
    </source>
</reference>
<feature type="binding site" evidence="13">
    <location>
        <begin position="45"/>
        <end position="51"/>
    </location>
    <ligand>
        <name>substrate</name>
    </ligand>
</feature>
<dbReference type="GO" id="GO:0042802">
    <property type="term" value="F:identical protein binding"/>
    <property type="evidence" value="ECO:0007669"/>
    <property type="project" value="UniProtKB-ARBA"/>
</dbReference>
<comment type="catalytic activity">
    <reaction evidence="11 15">
        <text>cytidine + H2O + H(+) = uridine + NH4(+)</text>
        <dbReference type="Rhea" id="RHEA:16069"/>
        <dbReference type="ChEBI" id="CHEBI:15377"/>
        <dbReference type="ChEBI" id="CHEBI:15378"/>
        <dbReference type="ChEBI" id="CHEBI:16704"/>
        <dbReference type="ChEBI" id="CHEBI:17562"/>
        <dbReference type="ChEBI" id="CHEBI:28938"/>
        <dbReference type="EC" id="3.5.4.5"/>
    </reaction>
</comment>
<evidence type="ECO:0000256" key="12">
    <source>
        <dbReference type="PIRSR" id="PIRSR606262-1"/>
    </source>
</evidence>
<dbReference type="NCBIfam" id="TIGR01354">
    <property type="entry name" value="cyt_deam_tetra"/>
    <property type="match status" value="1"/>
</dbReference>
<keyword evidence="7 15" id="KW-0378">Hydrolase</keyword>
<evidence type="ECO:0000256" key="2">
    <source>
        <dbReference type="ARBA" id="ARBA00003949"/>
    </source>
</evidence>
<proteinExistence type="inferred from homology"/>
<gene>
    <name evidence="17" type="primary">cdd</name>
    <name evidence="17" type="ordered locus">TREAZ_0854</name>
</gene>
<sequence>MDKINMDELYAKAREVADRAYAPYSKFRVGAALLADDGTVFTGCNVENRSYGLTICAERTALTKAVSEGRRSFKALAIATPDSDYPVGPCGACRQVLSEFMEPQAPVRFGGNTPERVDTTIGGLLPYDSLYELGKT</sequence>
<evidence type="ECO:0000256" key="13">
    <source>
        <dbReference type="PIRSR" id="PIRSR606262-2"/>
    </source>
</evidence>
<dbReference type="GO" id="GO:0072527">
    <property type="term" value="P:pyrimidine-containing compound metabolic process"/>
    <property type="evidence" value="ECO:0007669"/>
    <property type="project" value="UniProtKB-ARBA"/>
</dbReference>
<feature type="binding site" evidence="14">
    <location>
        <position position="93"/>
    </location>
    <ligand>
        <name>Zn(2+)</name>
        <dbReference type="ChEBI" id="CHEBI:29105"/>
        <note>catalytic</note>
    </ligand>
</feature>
<dbReference type="RefSeq" id="WP_015711125.1">
    <property type="nucleotide sequence ID" value="NC_015577.1"/>
</dbReference>
<comment type="cofactor">
    <cofactor evidence="1 14 15">
        <name>Zn(2+)</name>
        <dbReference type="ChEBI" id="CHEBI:29105"/>
    </cofactor>
</comment>
<dbReference type="GO" id="GO:0008270">
    <property type="term" value="F:zinc ion binding"/>
    <property type="evidence" value="ECO:0007669"/>
    <property type="project" value="UniProtKB-UniRule"/>
</dbReference>
<evidence type="ECO:0000259" key="16">
    <source>
        <dbReference type="PROSITE" id="PS51747"/>
    </source>
</evidence>
<dbReference type="KEGG" id="taz:TREAZ_0854"/>
<evidence type="ECO:0000313" key="18">
    <source>
        <dbReference type="Proteomes" id="UP000009222"/>
    </source>
</evidence>
<evidence type="ECO:0000256" key="10">
    <source>
        <dbReference type="ARBA" id="ARBA00049252"/>
    </source>
</evidence>
<feature type="domain" description="CMP/dCMP-type deaminase" evidence="16">
    <location>
        <begin position="4"/>
        <end position="132"/>
    </location>
</feature>
<evidence type="ECO:0000256" key="15">
    <source>
        <dbReference type="RuleBase" id="RU364006"/>
    </source>
</evidence>
<dbReference type="GO" id="GO:0004126">
    <property type="term" value="F:cytidine deaminase activity"/>
    <property type="evidence" value="ECO:0007669"/>
    <property type="project" value="UniProtKB-UniRule"/>
</dbReference>
<dbReference type="GO" id="GO:0005829">
    <property type="term" value="C:cytosol"/>
    <property type="evidence" value="ECO:0007669"/>
    <property type="project" value="TreeGrafter"/>
</dbReference>
<dbReference type="NCBIfam" id="NF004064">
    <property type="entry name" value="PRK05578.1"/>
    <property type="match status" value="1"/>
</dbReference>
<keyword evidence="6 14" id="KW-0479">Metal-binding</keyword>
<reference evidence="17 18" key="2">
    <citation type="journal article" date="2011" name="ISME J.">
        <title>RNA-seq reveals cooperative metabolic interactions between two termite-gut spirochete species in co-culture.</title>
        <authorList>
            <person name="Rosenthal A.Z."/>
            <person name="Matson E.G."/>
            <person name="Eldar A."/>
            <person name="Leadbetter J.R."/>
        </authorList>
    </citation>
    <scope>NUCLEOTIDE SEQUENCE [LARGE SCALE GENOMIC DNA]</scope>
    <source>
        <strain evidence="18">ATCC BAA-888 / DSM 13862 / ZAS-9</strain>
    </source>
</reference>
<dbReference type="CDD" id="cd01283">
    <property type="entry name" value="cytidine_deaminase"/>
    <property type="match status" value="1"/>
</dbReference>
<dbReference type="Gene3D" id="3.40.140.10">
    <property type="entry name" value="Cytidine Deaminase, domain 2"/>
    <property type="match status" value="1"/>
</dbReference>
<protein>
    <recommendedName>
        <fullName evidence="5 15">Cytidine deaminase</fullName>
        <ecNumber evidence="4 15">3.5.4.5</ecNumber>
    </recommendedName>
    <alternativeName>
        <fullName evidence="9 15">Cytidine aminohydrolase</fullName>
    </alternativeName>
</protein>
<dbReference type="GO" id="GO:0055086">
    <property type="term" value="P:nucleobase-containing small molecule metabolic process"/>
    <property type="evidence" value="ECO:0007669"/>
    <property type="project" value="UniProtKB-ARBA"/>
</dbReference>
<dbReference type="InterPro" id="IPR050202">
    <property type="entry name" value="Cyt/Deoxycyt_deaminase"/>
</dbReference>
<comment type="similarity">
    <text evidence="3 15">Belongs to the cytidine and deoxycytidylate deaminase family.</text>
</comment>
<dbReference type="AlphaFoldDB" id="F5Y9I5"/>
<dbReference type="InterPro" id="IPR006262">
    <property type="entry name" value="Cyt_deam_tetra"/>
</dbReference>
<dbReference type="FunFam" id="3.40.140.10:FF:000008">
    <property type="entry name" value="Cytidine deaminase"/>
    <property type="match status" value="1"/>
</dbReference>
<evidence type="ECO:0000256" key="4">
    <source>
        <dbReference type="ARBA" id="ARBA00012783"/>
    </source>
</evidence>
<evidence type="ECO:0000256" key="11">
    <source>
        <dbReference type="ARBA" id="ARBA00049558"/>
    </source>
</evidence>
<keyword evidence="8 14" id="KW-0862">Zinc</keyword>
<dbReference type="eggNOG" id="COG0295">
    <property type="taxonomic scope" value="Bacteria"/>
</dbReference>
<comment type="catalytic activity">
    <reaction evidence="10 15">
        <text>2'-deoxycytidine + H2O + H(+) = 2'-deoxyuridine + NH4(+)</text>
        <dbReference type="Rhea" id="RHEA:13433"/>
        <dbReference type="ChEBI" id="CHEBI:15377"/>
        <dbReference type="ChEBI" id="CHEBI:15378"/>
        <dbReference type="ChEBI" id="CHEBI:15698"/>
        <dbReference type="ChEBI" id="CHEBI:16450"/>
        <dbReference type="ChEBI" id="CHEBI:28938"/>
        <dbReference type="EC" id="3.5.4.5"/>
    </reaction>
</comment>
<dbReference type="STRING" id="545695.TREAZ_0854"/>
<organism evidence="17 18">
    <name type="scientific">Leadbettera azotonutricia (strain ATCC BAA-888 / DSM 13862 / ZAS-9)</name>
    <name type="common">Treponema azotonutricium</name>
    <dbReference type="NCBI Taxonomy" id="545695"/>
    <lineage>
        <taxon>Bacteria</taxon>
        <taxon>Pseudomonadati</taxon>
        <taxon>Spirochaetota</taxon>
        <taxon>Spirochaetia</taxon>
        <taxon>Spirochaetales</taxon>
        <taxon>Breznakiellaceae</taxon>
        <taxon>Leadbettera</taxon>
    </lineage>
</organism>
<evidence type="ECO:0000256" key="8">
    <source>
        <dbReference type="ARBA" id="ARBA00022833"/>
    </source>
</evidence>
<evidence type="ECO:0000256" key="3">
    <source>
        <dbReference type="ARBA" id="ARBA00006576"/>
    </source>
</evidence>
<comment type="function">
    <text evidence="2 15">This enzyme scavenges exogenous and endogenous cytidine and 2'-deoxycytidine for UMP synthesis.</text>
</comment>
<dbReference type="InterPro" id="IPR002125">
    <property type="entry name" value="CMP_dCMP_dom"/>
</dbReference>
<dbReference type="HOGENOM" id="CLU_097262_0_1_12"/>
<dbReference type="EMBL" id="CP001841">
    <property type="protein sequence ID" value="AEF82563.1"/>
    <property type="molecule type" value="Genomic_DNA"/>
</dbReference>
<dbReference type="Pfam" id="PF00383">
    <property type="entry name" value="dCMP_cyt_deam_1"/>
    <property type="match status" value="1"/>
</dbReference>
<dbReference type="OrthoDB" id="9795347at2"/>
<dbReference type="FunCoup" id="F5Y9I5">
    <property type="interactions" value="97"/>
</dbReference>
<evidence type="ECO:0000256" key="5">
    <source>
        <dbReference type="ARBA" id="ARBA00018266"/>
    </source>
</evidence>